<dbReference type="OrthoDB" id="9801697at2"/>
<organism evidence="3 4">
    <name type="scientific">Halomicronema hongdechloris C2206</name>
    <dbReference type="NCBI Taxonomy" id="1641165"/>
    <lineage>
        <taxon>Bacteria</taxon>
        <taxon>Bacillati</taxon>
        <taxon>Cyanobacteriota</taxon>
        <taxon>Cyanophyceae</taxon>
        <taxon>Nodosilineales</taxon>
        <taxon>Nodosilineaceae</taxon>
        <taxon>Halomicronema</taxon>
    </lineage>
</organism>
<dbReference type="RefSeq" id="WP_080814277.1">
    <property type="nucleotide sequence ID" value="NZ_CP021983.2"/>
</dbReference>
<dbReference type="GO" id="GO:0043886">
    <property type="term" value="F:structural constituent of carboxysome shell"/>
    <property type="evidence" value="ECO:0007669"/>
    <property type="project" value="UniProtKB-ARBA"/>
</dbReference>
<keyword evidence="2 3" id="KW-0808">Transferase</keyword>
<evidence type="ECO:0000256" key="2">
    <source>
        <dbReference type="ARBA" id="ARBA00022679"/>
    </source>
</evidence>
<dbReference type="EMBL" id="CP021983">
    <property type="protein sequence ID" value="ASC71553.1"/>
    <property type="molecule type" value="Genomic_DNA"/>
</dbReference>
<protein>
    <submittedName>
        <fullName evidence="3">Colanic acid biosynthesis acetyltransferase WcaF</fullName>
        <ecNumber evidence="3">2.3.1.-</ecNumber>
    </submittedName>
</protein>
<dbReference type="InterPro" id="IPR051159">
    <property type="entry name" value="Hexapeptide_acetyltransf"/>
</dbReference>
<proteinExistence type="inferred from homology"/>
<evidence type="ECO:0000313" key="4">
    <source>
        <dbReference type="Proteomes" id="UP000191901"/>
    </source>
</evidence>
<keyword evidence="3" id="KW-0012">Acyltransferase</keyword>
<evidence type="ECO:0000313" key="3">
    <source>
        <dbReference type="EMBL" id="ASC71553.1"/>
    </source>
</evidence>
<comment type="similarity">
    <text evidence="1">Belongs to the transferase hexapeptide repeat family.</text>
</comment>
<dbReference type="Proteomes" id="UP000191901">
    <property type="component" value="Chromosome"/>
</dbReference>
<dbReference type="EC" id="2.3.1.-" evidence="3"/>
<dbReference type="InterPro" id="IPR011004">
    <property type="entry name" value="Trimer_LpxA-like_sf"/>
</dbReference>
<dbReference type="Gene3D" id="2.160.10.10">
    <property type="entry name" value="Hexapeptide repeat proteins"/>
    <property type="match status" value="1"/>
</dbReference>
<accession>A0A1Z3HML4</accession>
<name>A0A1Z3HML4_9CYAN</name>
<reference evidence="3 4" key="1">
    <citation type="journal article" date="2016" name="Biochim. Biophys. Acta">
        <title>Characterization of red-shifted phycobilisomes isolated from the chlorophyll f-containing cyanobacterium Halomicronema hongdechloris.</title>
        <authorList>
            <person name="Li Y."/>
            <person name="Lin Y."/>
            <person name="Garvey C.J."/>
            <person name="Birch D."/>
            <person name="Corkery R.W."/>
            <person name="Loughlin P.C."/>
            <person name="Scheer H."/>
            <person name="Willows R.D."/>
            <person name="Chen M."/>
        </authorList>
    </citation>
    <scope>NUCLEOTIDE SEQUENCE [LARGE SCALE GENOMIC DNA]</scope>
    <source>
        <strain evidence="3 4">C2206</strain>
    </source>
</reference>
<dbReference type="GO" id="GO:0005829">
    <property type="term" value="C:cytosol"/>
    <property type="evidence" value="ECO:0007669"/>
    <property type="project" value="TreeGrafter"/>
</dbReference>
<dbReference type="KEGG" id="hhg:XM38_025050"/>
<sequence length="207" mass="23283">MSQRPHSLADFDPAIGLGPPAQVDLGRYDQSWFELGRPRWVMLLWWLLQAIVFPLTPHHGHGPRRALLRLFGARIGRGVMIRPTARFTYPWKVAIGDYSWIGDDVVFYSLDHIQVGCHCVISQESYLCTGSHDFQDPTFNLRTEPIFIENGVWVAADCFIGPGVCIGANTVVGVRSSVFNDLPAGQICWGTPCRPHRPREVRASTRE</sequence>
<dbReference type="GO" id="GO:0031470">
    <property type="term" value="C:carboxysome"/>
    <property type="evidence" value="ECO:0007669"/>
    <property type="project" value="UniProtKB-ARBA"/>
</dbReference>
<dbReference type="GO" id="GO:0008374">
    <property type="term" value="F:O-acyltransferase activity"/>
    <property type="evidence" value="ECO:0007669"/>
    <property type="project" value="TreeGrafter"/>
</dbReference>
<dbReference type="SUPFAM" id="SSF51161">
    <property type="entry name" value="Trimeric LpxA-like enzymes"/>
    <property type="match status" value="1"/>
</dbReference>
<dbReference type="PANTHER" id="PTHR23416:SF23">
    <property type="entry name" value="ACETYLTRANSFERASE C18B11.09C-RELATED"/>
    <property type="match status" value="1"/>
</dbReference>
<dbReference type="STRING" id="1641165.XM38_27385"/>
<dbReference type="PANTHER" id="PTHR23416">
    <property type="entry name" value="SIALIC ACID SYNTHASE-RELATED"/>
    <property type="match status" value="1"/>
</dbReference>
<evidence type="ECO:0000256" key="1">
    <source>
        <dbReference type="ARBA" id="ARBA00007274"/>
    </source>
</evidence>
<dbReference type="NCBIfam" id="NF007797">
    <property type="entry name" value="PRK10502.1"/>
    <property type="match status" value="1"/>
</dbReference>
<dbReference type="CDD" id="cd05825">
    <property type="entry name" value="LbH_wcaF_like"/>
    <property type="match status" value="1"/>
</dbReference>
<dbReference type="NCBIfam" id="NF038307">
    <property type="entry name" value="EPS_acetyl_HpsU"/>
    <property type="match status" value="1"/>
</dbReference>
<dbReference type="AlphaFoldDB" id="A0A1Z3HML4"/>
<gene>
    <name evidence="3" type="primary">wcaF</name>
    <name evidence="3" type="ORF">XM38_025050</name>
</gene>
<keyword evidence="4" id="KW-1185">Reference proteome</keyword>